<comment type="cofactor">
    <cofactor evidence="5">
        <name>[2Fe-2S] cluster</name>
        <dbReference type="ChEBI" id="CHEBI:190135"/>
    </cofactor>
</comment>
<dbReference type="InterPro" id="IPR017941">
    <property type="entry name" value="Rieske_2Fe-2S"/>
</dbReference>
<evidence type="ECO:0000313" key="7">
    <source>
        <dbReference type="EMBL" id="ADI75026.1"/>
    </source>
</evidence>
<keyword evidence="2" id="KW-0479">Metal-binding</keyword>
<dbReference type="EMBL" id="CP002069">
    <property type="protein sequence ID" value="ADI75026.1"/>
    <property type="molecule type" value="Genomic_DNA"/>
</dbReference>
<dbReference type="AlphaFoldDB" id="D7EAM7"/>
<dbReference type="OrthoDB" id="6837at2157"/>
<feature type="domain" description="Rieske" evidence="6">
    <location>
        <begin position="6"/>
        <end position="100"/>
    </location>
</feature>
<sequence>MTESWVFAIDESSLQDNSLKGIKLEGNLILLVKIDREIYALSNKCAHMECLLSKGSLEGYTVKCPCHDWKFDVRTGEFVTANEIKIPTYQTKISEGSIYVNLEEGR</sequence>
<keyword evidence="8" id="KW-1185">Reference proteome</keyword>
<dbReference type="GeneID" id="9347861"/>
<dbReference type="PANTHER" id="PTHR21496">
    <property type="entry name" value="FERREDOXIN-RELATED"/>
    <property type="match status" value="1"/>
</dbReference>
<evidence type="ECO:0000256" key="2">
    <source>
        <dbReference type="ARBA" id="ARBA00022723"/>
    </source>
</evidence>
<dbReference type="SUPFAM" id="SSF50022">
    <property type="entry name" value="ISP domain"/>
    <property type="match status" value="1"/>
</dbReference>
<evidence type="ECO:0000256" key="3">
    <source>
        <dbReference type="ARBA" id="ARBA00023004"/>
    </source>
</evidence>
<gene>
    <name evidence="7" type="ordered locus">Metev_2200</name>
</gene>
<name>D7EAM7_METEZ</name>
<dbReference type="RefSeq" id="WP_013195591.1">
    <property type="nucleotide sequence ID" value="NC_014253.1"/>
</dbReference>
<dbReference type="PANTHER" id="PTHR21496:SF0">
    <property type="entry name" value="RIESKE DOMAIN-CONTAINING PROTEIN"/>
    <property type="match status" value="1"/>
</dbReference>
<proteinExistence type="predicted"/>
<evidence type="ECO:0000259" key="6">
    <source>
        <dbReference type="PROSITE" id="PS51296"/>
    </source>
</evidence>
<protein>
    <submittedName>
        <fullName evidence="7">Rieske (2Fe-2S) iron-sulfur domain protein</fullName>
    </submittedName>
</protein>
<reference evidence="7 8" key="1">
    <citation type="submission" date="2010-06" db="EMBL/GenBank/DDBJ databases">
        <title>Complete sequence chromosome of Methanohalobium evestigatum Z-7303.</title>
        <authorList>
            <consortium name="US DOE Joint Genome Institute"/>
            <person name="Lucas S."/>
            <person name="Copeland A."/>
            <person name="Lapidus A."/>
            <person name="Cheng J.-F."/>
            <person name="Bruce D."/>
            <person name="Goodwin L."/>
            <person name="Pitluck S."/>
            <person name="Saunders E."/>
            <person name="Detter J.C."/>
            <person name="Han C."/>
            <person name="Tapia R."/>
            <person name="Land M."/>
            <person name="Hauser L."/>
            <person name="Kyrpides N."/>
            <person name="Mikhailova N."/>
            <person name="Sieprawska-Lupa M."/>
            <person name="Whitman W.B."/>
            <person name="Anderson I."/>
            <person name="Woyke T."/>
        </authorList>
    </citation>
    <scope>NUCLEOTIDE SEQUENCE [LARGE SCALE GENOMIC DNA]</scope>
    <source>
        <strain evidence="8">ATCC BAA-1072 / DSM 3721 / NBRC 107634 / OCM 161 / Z-7303</strain>
    </source>
</reference>
<organism evidence="7 8">
    <name type="scientific">Methanohalobium evestigatum (strain ATCC BAA-1072 / DSM 3721 / NBRC 107634 / OCM 161 / Z-7303)</name>
    <dbReference type="NCBI Taxonomy" id="644295"/>
    <lineage>
        <taxon>Archaea</taxon>
        <taxon>Methanobacteriati</taxon>
        <taxon>Methanobacteriota</taxon>
        <taxon>Stenosarchaea group</taxon>
        <taxon>Methanomicrobia</taxon>
        <taxon>Methanosarcinales</taxon>
        <taxon>Methanosarcinaceae</taxon>
        <taxon>Methanohalobium</taxon>
    </lineage>
</organism>
<dbReference type="Gene3D" id="2.102.10.10">
    <property type="entry name" value="Rieske [2Fe-2S] iron-sulphur domain"/>
    <property type="match status" value="1"/>
</dbReference>
<dbReference type="KEGG" id="mev:Metev_2200"/>
<dbReference type="Pfam" id="PF00355">
    <property type="entry name" value="Rieske"/>
    <property type="match status" value="1"/>
</dbReference>
<evidence type="ECO:0000256" key="4">
    <source>
        <dbReference type="ARBA" id="ARBA00023014"/>
    </source>
</evidence>
<dbReference type="Proteomes" id="UP000000391">
    <property type="component" value="Chromosome"/>
</dbReference>
<evidence type="ECO:0000313" key="8">
    <source>
        <dbReference type="Proteomes" id="UP000000391"/>
    </source>
</evidence>
<dbReference type="PROSITE" id="PS51296">
    <property type="entry name" value="RIESKE"/>
    <property type="match status" value="1"/>
</dbReference>
<keyword evidence="3" id="KW-0408">Iron</keyword>
<dbReference type="InterPro" id="IPR036922">
    <property type="entry name" value="Rieske_2Fe-2S_sf"/>
</dbReference>
<dbReference type="STRING" id="644295.Metev_2200"/>
<evidence type="ECO:0000256" key="1">
    <source>
        <dbReference type="ARBA" id="ARBA00022714"/>
    </source>
</evidence>
<keyword evidence="4" id="KW-0411">Iron-sulfur</keyword>
<keyword evidence="1" id="KW-0001">2Fe-2S</keyword>
<accession>D7EAM7</accession>
<dbReference type="GO" id="GO:0051537">
    <property type="term" value="F:2 iron, 2 sulfur cluster binding"/>
    <property type="evidence" value="ECO:0007669"/>
    <property type="project" value="UniProtKB-KW"/>
</dbReference>
<dbReference type="GO" id="GO:0046872">
    <property type="term" value="F:metal ion binding"/>
    <property type="evidence" value="ECO:0007669"/>
    <property type="project" value="UniProtKB-KW"/>
</dbReference>
<dbReference type="CDD" id="cd03467">
    <property type="entry name" value="Rieske"/>
    <property type="match status" value="1"/>
</dbReference>
<dbReference type="HOGENOM" id="CLU_055690_5_0_2"/>
<evidence type="ECO:0000256" key="5">
    <source>
        <dbReference type="ARBA" id="ARBA00034078"/>
    </source>
</evidence>